<dbReference type="NCBIfam" id="TIGR00634">
    <property type="entry name" value="recN"/>
    <property type="match status" value="1"/>
</dbReference>
<evidence type="ECO:0000256" key="1">
    <source>
        <dbReference type="ARBA" id="ARBA00003618"/>
    </source>
</evidence>
<evidence type="ECO:0000313" key="11">
    <source>
        <dbReference type="EMBL" id="MBB3186687.1"/>
    </source>
</evidence>
<dbReference type="GO" id="GO:0009432">
    <property type="term" value="P:SOS response"/>
    <property type="evidence" value="ECO:0007669"/>
    <property type="project" value="TreeGrafter"/>
</dbReference>
<dbReference type="AlphaFoldDB" id="A0A7W5DPG8"/>
<evidence type="ECO:0000256" key="2">
    <source>
        <dbReference type="ARBA" id="ARBA00009441"/>
    </source>
</evidence>
<evidence type="ECO:0000256" key="9">
    <source>
        <dbReference type="PIRNR" id="PIRNR003128"/>
    </source>
</evidence>
<dbReference type="InterPro" id="IPR027417">
    <property type="entry name" value="P-loop_NTPase"/>
</dbReference>
<evidence type="ECO:0000256" key="7">
    <source>
        <dbReference type="ARBA" id="ARBA00023204"/>
    </source>
</evidence>
<keyword evidence="12" id="KW-1185">Reference proteome</keyword>
<dbReference type="EMBL" id="JACHYB010000001">
    <property type="protein sequence ID" value="MBB3186687.1"/>
    <property type="molecule type" value="Genomic_DNA"/>
</dbReference>
<dbReference type="Pfam" id="PF02463">
    <property type="entry name" value="SMC_N"/>
    <property type="match status" value="1"/>
</dbReference>
<dbReference type="GO" id="GO:0005524">
    <property type="term" value="F:ATP binding"/>
    <property type="evidence" value="ECO:0007669"/>
    <property type="project" value="UniProtKB-KW"/>
</dbReference>
<evidence type="ECO:0000256" key="5">
    <source>
        <dbReference type="ARBA" id="ARBA00022763"/>
    </source>
</evidence>
<evidence type="ECO:0000259" key="10">
    <source>
        <dbReference type="Pfam" id="PF02463"/>
    </source>
</evidence>
<dbReference type="PANTHER" id="PTHR11059:SF0">
    <property type="entry name" value="DNA REPAIR PROTEIN RECN"/>
    <property type="match status" value="1"/>
</dbReference>
<dbReference type="CDD" id="cd03241">
    <property type="entry name" value="ABC_RecN"/>
    <property type="match status" value="2"/>
</dbReference>
<dbReference type="InterPro" id="IPR003395">
    <property type="entry name" value="RecF/RecN/SMC_N"/>
</dbReference>
<dbReference type="RefSeq" id="WP_183412544.1">
    <property type="nucleotide sequence ID" value="NZ_JACHYB010000001.1"/>
</dbReference>
<gene>
    <name evidence="11" type="ORF">FHX64_000850</name>
</gene>
<dbReference type="Proteomes" id="UP000544222">
    <property type="component" value="Unassembled WGS sequence"/>
</dbReference>
<dbReference type="GO" id="GO:0006310">
    <property type="term" value="P:DNA recombination"/>
    <property type="evidence" value="ECO:0007669"/>
    <property type="project" value="InterPro"/>
</dbReference>
<keyword evidence="6" id="KW-0067">ATP-binding</keyword>
<evidence type="ECO:0000256" key="3">
    <source>
        <dbReference type="ARBA" id="ARBA00021315"/>
    </source>
</evidence>
<evidence type="ECO:0000256" key="4">
    <source>
        <dbReference type="ARBA" id="ARBA00022741"/>
    </source>
</evidence>
<comment type="function">
    <text evidence="1 9">May be involved in recombinational repair of damaged DNA.</text>
</comment>
<comment type="similarity">
    <text evidence="2 9">Belongs to the RecN family.</text>
</comment>
<reference evidence="11 12" key="1">
    <citation type="submission" date="2020-08" db="EMBL/GenBank/DDBJ databases">
        <title>Genomic Encyclopedia of Type Strains, Phase IV (KMG-IV): sequencing the most valuable type-strain genomes for metagenomic binning, comparative biology and taxonomic classification.</title>
        <authorList>
            <person name="Goeker M."/>
        </authorList>
    </citation>
    <scope>NUCLEOTIDE SEQUENCE [LARGE SCALE GENOMIC DNA]</scope>
    <source>
        <strain evidence="11 12">DSM 27471</strain>
    </source>
</reference>
<keyword evidence="4" id="KW-0547">Nucleotide-binding</keyword>
<accession>A0A7W5DPG8</accession>
<comment type="caution">
    <text evidence="11">The sequence shown here is derived from an EMBL/GenBank/DDBJ whole genome shotgun (WGS) entry which is preliminary data.</text>
</comment>
<protein>
    <recommendedName>
        <fullName evidence="3 9">DNA repair protein RecN</fullName>
    </recommendedName>
    <alternativeName>
        <fullName evidence="8 9">Recombination protein N</fullName>
    </alternativeName>
</protein>
<dbReference type="PIRSF" id="PIRSF003128">
    <property type="entry name" value="RecN"/>
    <property type="match status" value="1"/>
</dbReference>
<organism evidence="11 12">
    <name type="scientific">Microbacter margulisiae</name>
    <dbReference type="NCBI Taxonomy" id="1350067"/>
    <lineage>
        <taxon>Bacteria</taxon>
        <taxon>Pseudomonadati</taxon>
        <taxon>Bacteroidota</taxon>
        <taxon>Bacteroidia</taxon>
        <taxon>Bacteroidales</taxon>
        <taxon>Porphyromonadaceae</taxon>
        <taxon>Microbacter</taxon>
    </lineage>
</organism>
<proteinExistence type="inferred from homology"/>
<dbReference type="GO" id="GO:0006281">
    <property type="term" value="P:DNA repair"/>
    <property type="evidence" value="ECO:0007669"/>
    <property type="project" value="UniProtKB-KW"/>
</dbReference>
<dbReference type="SUPFAM" id="SSF52540">
    <property type="entry name" value="P-loop containing nucleoside triphosphate hydrolases"/>
    <property type="match status" value="2"/>
</dbReference>
<feature type="domain" description="RecF/RecN/SMC N-terminal" evidence="10">
    <location>
        <begin position="5"/>
        <end position="505"/>
    </location>
</feature>
<evidence type="ECO:0000256" key="6">
    <source>
        <dbReference type="ARBA" id="ARBA00022840"/>
    </source>
</evidence>
<dbReference type="GO" id="GO:0043590">
    <property type="term" value="C:bacterial nucleoid"/>
    <property type="evidence" value="ECO:0007669"/>
    <property type="project" value="TreeGrafter"/>
</dbReference>
<dbReference type="Gene3D" id="3.40.50.300">
    <property type="entry name" value="P-loop containing nucleotide triphosphate hydrolases"/>
    <property type="match status" value="2"/>
</dbReference>
<keyword evidence="7 9" id="KW-0234">DNA repair</keyword>
<evidence type="ECO:0000256" key="8">
    <source>
        <dbReference type="ARBA" id="ARBA00033408"/>
    </source>
</evidence>
<dbReference type="PANTHER" id="PTHR11059">
    <property type="entry name" value="DNA REPAIR PROTEIN RECN"/>
    <property type="match status" value="1"/>
</dbReference>
<dbReference type="InterPro" id="IPR004604">
    <property type="entry name" value="DNA_recomb/repair_RecN"/>
</dbReference>
<keyword evidence="5 9" id="KW-0227">DNA damage</keyword>
<name>A0A7W5DPG8_9PORP</name>
<evidence type="ECO:0000313" key="12">
    <source>
        <dbReference type="Proteomes" id="UP000544222"/>
    </source>
</evidence>
<sequence length="552" mass="62248">MLCSLYIENYVLIERLSIDFGQGFSVITGETGAGKSIILGALGLILGQRTDSKAIREGASKCVIEGTFTIVSYDLQPFFATNELEYADETIIRREIYASGKSRAFINDSPVGLLQLKELGEKLIDIHSQHQNLLLQHSAFQLNVVDIVANTRLLLKEYQNAFASYQIKQKQLVDLRSLSLQKQAERDYLLFQWQQLLDAKLVDDEQEMLEEELNILQHAGEIKDYLQKTLHIIDGHDNAVLSSLKEAMGMMRHAQQLFPAMEEYERRIDSIQIELKDITGELGKHEMSIDVEPDRLLQVQQRLDELYSLEQKHRVTTLSALIDLRDKFATELKHIEEFDEDILTLEKETAHLLQEVVVLGEQLSVEREKSFSVIVQHVEKQLRQLGMKHVVFQVERKQLTDWTLIGHDEIQFLFSSNMQVKPQPVAQIASGGEISRVMLSLKSLIANTKSLPTIIFDEIDMGISGEIANAMSLIMKQLGGVMQVIAITHLPQIAAKGMFHYRVSKTIHNAISETTIQKLSETERVAEIATMLSGASVTQAAIDNAKQLLAGA</sequence>